<gene>
    <name evidence="6" type="ORF">ERS852572_01550</name>
</gene>
<keyword evidence="6" id="KW-0808">Transferase</keyword>
<dbReference type="AlphaFoldDB" id="A0A173THK6"/>
<evidence type="ECO:0000256" key="2">
    <source>
        <dbReference type="ARBA" id="ARBA00022692"/>
    </source>
</evidence>
<evidence type="ECO:0000256" key="4">
    <source>
        <dbReference type="ARBA" id="ARBA00023136"/>
    </source>
</evidence>
<dbReference type="EMBL" id="CYXZ01000010">
    <property type="protein sequence ID" value="CUN02181.1"/>
    <property type="molecule type" value="Genomic_DNA"/>
</dbReference>
<feature type="transmembrane region" description="Helical" evidence="5">
    <location>
        <begin position="12"/>
        <end position="29"/>
    </location>
</feature>
<feature type="transmembrane region" description="Helical" evidence="5">
    <location>
        <begin position="230"/>
        <end position="247"/>
    </location>
</feature>
<feature type="transmembrane region" description="Helical" evidence="5">
    <location>
        <begin position="157"/>
        <end position="174"/>
    </location>
</feature>
<keyword evidence="2 5" id="KW-0812">Transmembrane</keyword>
<evidence type="ECO:0000256" key="1">
    <source>
        <dbReference type="ARBA" id="ARBA00004141"/>
    </source>
</evidence>
<sequence length="286" mass="32320">MKKYLYLMRVHHYIKNILIFMPLIFSGNLTDRRKFTATLLGMIAFSLVTSAVYIINDIRDAEKDRMHPTKKNRPIASGAVTPFHAVVLMVFILIAAVVLLVVSDATAGSYALVFLYLFINVAYSMGLKDVPLLDVTILASGFLLRVLFGAVLTGTEVSEWLYLTVLSGAFYFSLGKRRNELQKKKDGDTRKVLKYYTRDFLDKNMYMCLALLNTFYALWCKDITNAGMEYAMWTVPIVILICMKYSLTVEGNSEGDPVEVLLHDRVLMALCVVYGIVMIGMLYFGA</sequence>
<evidence type="ECO:0000256" key="5">
    <source>
        <dbReference type="SAM" id="Phobius"/>
    </source>
</evidence>
<feature type="transmembrane region" description="Helical" evidence="5">
    <location>
        <begin position="75"/>
        <end position="101"/>
    </location>
</feature>
<dbReference type="RefSeq" id="WP_015521154.1">
    <property type="nucleotide sequence ID" value="NZ_CABIYH010000010.1"/>
</dbReference>
<accession>A0A173THK6</accession>
<dbReference type="PANTHER" id="PTHR11048">
    <property type="entry name" value="PRENYLTRANSFERASES"/>
    <property type="match status" value="1"/>
</dbReference>
<feature type="transmembrane region" description="Helical" evidence="5">
    <location>
        <begin position="267"/>
        <end position="285"/>
    </location>
</feature>
<dbReference type="InterPro" id="IPR039653">
    <property type="entry name" value="Prenyltransferase"/>
</dbReference>
<feature type="transmembrane region" description="Helical" evidence="5">
    <location>
        <begin position="35"/>
        <end position="55"/>
    </location>
</feature>
<proteinExistence type="predicted"/>
<dbReference type="OrthoDB" id="9803632at2"/>
<dbReference type="CDD" id="cd13963">
    <property type="entry name" value="PT_UbiA_2"/>
    <property type="match status" value="1"/>
</dbReference>
<dbReference type="PaxDb" id="166486-ERS852572_01550"/>
<keyword evidence="3 5" id="KW-1133">Transmembrane helix</keyword>
<dbReference type="Proteomes" id="UP000095350">
    <property type="component" value="Unassembled WGS sequence"/>
</dbReference>
<organism evidence="6 7">
    <name type="scientific">Roseburia intestinalis</name>
    <dbReference type="NCBI Taxonomy" id="166486"/>
    <lineage>
        <taxon>Bacteria</taxon>
        <taxon>Bacillati</taxon>
        <taxon>Bacillota</taxon>
        <taxon>Clostridia</taxon>
        <taxon>Lachnospirales</taxon>
        <taxon>Lachnospiraceae</taxon>
        <taxon>Roseburia</taxon>
    </lineage>
</organism>
<evidence type="ECO:0000313" key="6">
    <source>
        <dbReference type="EMBL" id="CUN02181.1"/>
    </source>
</evidence>
<dbReference type="GO" id="GO:0009247">
    <property type="term" value="P:glycolipid biosynthetic process"/>
    <property type="evidence" value="ECO:0007669"/>
    <property type="project" value="TreeGrafter"/>
</dbReference>
<dbReference type="GO" id="GO:0016757">
    <property type="term" value="F:glycosyltransferase activity"/>
    <property type="evidence" value="ECO:0007669"/>
    <property type="project" value="UniProtKB-KW"/>
</dbReference>
<dbReference type="Gene3D" id="1.10.357.140">
    <property type="entry name" value="UbiA prenyltransferase"/>
    <property type="match status" value="1"/>
</dbReference>
<protein>
    <submittedName>
        <fullName evidence="6">Phosphoribose diphosphate:decaprenyl-phosphate phosphoribosyltransferase</fullName>
    </submittedName>
</protein>
<evidence type="ECO:0000313" key="7">
    <source>
        <dbReference type="Proteomes" id="UP000095350"/>
    </source>
</evidence>
<feature type="transmembrane region" description="Helical" evidence="5">
    <location>
        <begin position="107"/>
        <end position="125"/>
    </location>
</feature>
<dbReference type="STRING" id="166486.ERS852572_01550"/>
<keyword evidence="4 5" id="KW-0472">Membrane</keyword>
<dbReference type="GO" id="GO:0005886">
    <property type="term" value="C:plasma membrane"/>
    <property type="evidence" value="ECO:0007669"/>
    <property type="project" value="TreeGrafter"/>
</dbReference>
<dbReference type="Pfam" id="PF01040">
    <property type="entry name" value="UbiA"/>
    <property type="match status" value="1"/>
</dbReference>
<dbReference type="InterPro" id="IPR044878">
    <property type="entry name" value="UbiA_sf"/>
</dbReference>
<feature type="transmembrane region" description="Helical" evidence="5">
    <location>
        <begin position="132"/>
        <end position="151"/>
    </location>
</feature>
<dbReference type="InterPro" id="IPR000537">
    <property type="entry name" value="UbiA_prenyltransferase"/>
</dbReference>
<reference evidence="6 7" key="1">
    <citation type="submission" date="2015-09" db="EMBL/GenBank/DDBJ databases">
        <authorList>
            <consortium name="Pathogen Informatics"/>
        </authorList>
    </citation>
    <scope>NUCLEOTIDE SEQUENCE [LARGE SCALE GENOMIC DNA]</scope>
    <source>
        <strain evidence="6 7">2789STDY5834960</strain>
    </source>
</reference>
<comment type="subcellular location">
    <subcellularLocation>
        <location evidence="1">Membrane</location>
        <topology evidence="1">Multi-pass membrane protein</topology>
    </subcellularLocation>
</comment>
<name>A0A173THK6_9FIRM</name>
<evidence type="ECO:0000256" key="3">
    <source>
        <dbReference type="ARBA" id="ARBA00022989"/>
    </source>
</evidence>
<keyword evidence="6" id="KW-0328">Glycosyltransferase</keyword>
<dbReference type="PANTHER" id="PTHR11048:SF5">
    <property type="entry name" value="DECAPRENYL-PHOSPHATE PHOSPHORIBOSYLTRANSFERASE"/>
    <property type="match status" value="1"/>
</dbReference>
<dbReference type="GO" id="GO:0016765">
    <property type="term" value="F:transferase activity, transferring alkyl or aryl (other than methyl) groups"/>
    <property type="evidence" value="ECO:0007669"/>
    <property type="project" value="InterPro"/>
</dbReference>